<dbReference type="InterPro" id="IPR036097">
    <property type="entry name" value="HisK_dim/P_sf"/>
</dbReference>
<evidence type="ECO:0000256" key="12">
    <source>
        <dbReference type="SAM" id="Phobius"/>
    </source>
</evidence>
<feature type="transmembrane region" description="Helical" evidence="12">
    <location>
        <begin position="25"/>
        <end position="46"/>
    </location>
</feature>
<feature type="transmembrane region" description="Helical" evidence="12">
    <location>
        <begin position="274"/>
        <end position="297"/>
    </location>
</feature>
<dbReference type="SUPFAM" id="SSF55874">
    <property type="entry name" value="ATPase domain of HSP90 chaperone/DNA topoisomerase II/histidine kinase"/>
    <property type="match status" value="1"/>
</dbReference>
<gene>
    <name evidence="14" type="ORF">P5G59_17820</name>
</gene>
<dbReference type="CDD" id="cd00082">
    <property type="entry name" value="HisKA"/>
    <property type="match status" value="1"/>
</dbReference>
<dbReference type="InterPro" id="IPR004358">
    <property type="entry name" value="Sig_transdc_His_kin-like_C"/>
</dbReference>
<evidence type="ECO:0000256" key="11">
    <source>
        <dbReference type="ARBA" id="ARBA00023136"/>
    </source>
</evidence>
<comment type="catalytic activity">
    <reaction evidence="1">
        <text>ATP + protein L-histidine = ADP + protein N-phospho-L-histidine.</text>
        <dbReference type="EC" id="2.7.13.3"/>
    </reaction>
</comment>
<dbReference type="Pfam" id="PF02518">
    <property type="entry name" value="HATPase_c"/>
    <property type="match status" value="1"/>
</dbReference>
<dbReference type="PANTHER" id="PTHR43711:SF1">
    <property type="entry name" value="HISTIDINE KINASE 1"/>
    <property type="match status" value="1"/>
</dbReference>
<keyword evidence="15" id="KW-1185">Reference proteome</keyword>
<dbReference type="Pfam" id="PF05231">
    <property type="entry name" value="MASE1"/>
    <property type="match status" value="1"/>
</dbReference>
<dbReference type="InterPro" id="IPR003594">
    <property type="entry name" value="HATPase_dom"/>
</dbReference>
<comment type="caution">
    <text evidence="14">The sequence shown here is derived from an EMBL/GenBank/DDBJ whole genome shotgun (WGS) entry which is preliminary data.</text>
</comment>
<evidence type="ECO:0000256" key="10">
    <source>
        <dbReference type="ARBA" id="ARBA00023012"/>
    </source>
</evidence>
<sequence>MSDIAMDASLAEPTRRSWFSTRLPWWGWAVALVLIFAASILGVEFAPSHSSVAVWWPAAGLSVLLVLVVRTRREQAWALGAILLTTAVANVVAGRPPAVAAAFGLANALEALVVLAVLLSSGKGDPTLRNLAAAARFVLAVVCGAIVIGVLAGSTVSALSGVPFLPTAALVAASHAAAVLMIAPFGLLPPPLPVRATVTEMVVQAAILAGVIALVFHPSVHLSLAFVPYPVLAWASFRFPIRVVVTETLLASVTMLGLTIAGGGPYNVESLDVALRAGTAEAFLVTFSGFAIVLATAQYELRASNRRLVATSRLLSGSLVEAAVGLLIAERSGNGTLRVVWSNRTAAELLPSDGGALWDGPIADAATAALAGAGTATLPSGERTLTVAANPIPDEEDRFAVQLVDVTETLRLQAATLAAQQAQEAAHSTRIDLERQRGDFVATTSHELRTPITSIIGFCELLADDDSLGSEERSWIEVIGRNAARLGSLVEDLLTLSAADGKAEGGVRQDVDLDQQIGQALGDLSVVAAKKRIALRTEGRAGVAVADAADVGRILTNLLSNAVKFTPEGGAVTVSASASGTTATIVVSDTGPGMSEEELAHAFDRFYRAPGMERAAVPGTGLGLAIVAALVERNQGSVGLACGPGGGTRATIELVRAP</sequence>
<dbReference type="InterPro" id="IPR003661">
    <property type="entry name" value="HisK_dim/P_dom"/>
</dbReference>
<dbReference type="PROSITE" id="PS50109">
    <property type="entry name" value="HIS_KIN"/>
    <property type="match status" value="1"/>
</dbReference>
<feature type="transmembrane region" description="Helical" evidence="12">
    <location>
        <begin position="76"/>
        <end position="93"/>
    </location>
</feature>
<organism evidence="14 15">
    <name type="scientific">Leifsonia virtsii</name>
    <dbReference type="NCBI Taxonomy" id="3035915"/>
    <lineage>
        <taxon>Bacteria</taxon>
        <taxon>Bacillati</taxon>
        <taxon>Actinomycetota</taxon>
        <taxon>Actinomycetes</taxon>
        <taxon>Micrococcales</taxon>
        <taxon>Microbacteriaceae</taxon>
        <taxon>Leifsonia</taxon>
    </lineage>
</organism>
<keyword evidence="11 12" id="KW-0472">Membrane</keyword>
<dbReference type="Gene3D" id="3.30.565.10">
    <property type="entry name" value="Histidine kinase-like ATPase, C-terminal domain"/>
    <property type="match status" value="1"/>
</dbReference>
<evidence type="ECO:0000259" key="13">
    <source>
        <dbReference type="PROSITE" id="PS50109"/>
    </source>
</evidence>
<evidence type="ECO:0000256" key="6">
    <source>
        <dbReference type="ARBA" id="ARBA00022679"/>
    </source>
</evidence>
<dbReference type="SMART" id="SM00387">
    <property type="entry name" value="HATPase_c"/>
    <property type="match status" value="1"/>
</dbReference>
<dbReference type="EC" id="2.7.13.3" evidence="3"/>
<dbReference type="Proteomes" id="UP001174210">
    <property type="component" value="Unassembled WGS sequence"/>
</dbReference>
<feature type="transmembrane region" description="Helical" evidence="12">
    <location>
        <begin position="164"/>
        <end position="186"/>
    </location>
</feature>
<dbReference type="Gene3D" id="1.10.287.130">
    <property type="match status" value="1"/>
</dbReference>
<name>A0ABT8J1P8_9MICO</name>
<dbReference type="InterPro" id="IPR007895">
    <property type="entry name" value="MASE1"/>
</dbReference>
<evidence type="ECO:0000256" key="4">
    <source>
        <dbReference type="ARBA" id="ARBA00022475"/>
    </source>
</evidence>
<keyword evidence="7 12" id="KW-0812">Transmembrane</keyword>
<keyword evidence="5" id="KW-0597">Phosphoprotein</keyword>
<dbReference type="PANTHER" id="PTHR43711">
    <property type="entry name" value="TWO-COMPONENT HISTIDINE KINASE"/>
    <property type="match status" value="1"/>
</dbReference>
<protein>
    <recommendedName>
        <fullName evidence="3">histidine kinase</fullName>
        <ecNumber evidence="3">2.7.13.3</ecNumber>
    </recommendedName>
</protein>
<evidence type="ECO:0000256" key="2">
    <source>
        <dbReference type="ARBA" id="ARBA00004651"/>
    </source>
</evidence>
<dbReference type="PRINTS" id="PR00344">
    <property type="entry name" value="BCTRLSENSOR"/>
</dbReference>
<feature type="transmembrane region" description="Helical" evidence="12">
    <location>
        <begin position="131"/>
        <end position="152"/>
    </location>
</feature>
<dbReference type="InterPro" id="IPR050736">
    <property type="entry name" value="Sensor_HK_Regulatory"/>
</dbReference>
<keyword evidence="8" id="KW-0418">Kinase</keyword>
<dbReference type="Pfam" id="PF00512">
    <property type="entry name" value="HisKA"/>
    <property type="match status" value="1"/>
</dbReference>
<dbReference type="InterPro" id="IPR036890">
    <property type="entry name" value="HATPase_C_sf"/>
</dbReference>
<keyword evidence="10" id="KW-0902">Two-component regulatory system</keyword>
<feature type="transmembrane region" description="Helical" evidence="12">
    <location>
        <begin position="99"/>
        <end position="119"/>
    </location>
</feature>
<evidence type="ECO:0000313" key="14">
    <source>
        <dbReference type="EMBL" id="MDN4599014.1"/>
    </source>
</evidence>
<dbReference type="SMART" id="SM00388">
    <property type="entry name" value="HisKA"/>
    <property type="match status" value="1"/>
</dbReference>
<dbReference type="SUPFAM" id="SSF47384">
    <property type="entry name" value="Homodimeric domain of signal transducing histidine kinase"/>
    <property type="match status" value="1"/>
</dbReference>
<feature type="transmembrane region" description="Helical" evidence="12">
    <location>
        <begin position="248"/>
        <end position="268"/>
    </location>
</feature>
<evidence type="ECO:0000313" key="15">
    <source>
        <dbReference type="Proteomes" id="UP001174210"/>
    </source>
</evidence>
<dbReference type="RefSeq" id="WP_301220359.1">
    <property type="nucleotide sequence ID" value="NZ_JAROCB010000005.1"/>
</dbReference>
<proteinExistence type="predicted"/>
<feature type="transmembrane region" description="Helical" evidence="12">
    <location>
        <begin position="52"/>
        <end position="69"/>
    </location>
</feature>
<keyword evidence="4" id="KW-1003">Cell membrane</keyword>
<reference evidence="14" key="1">
    <citation type="submission" date="2023-03" db="EMBL/GenBank/DDBJ databases">
        <title>MT1 and MT2 Draft Genomes of Novel Species.</title>
        <authorList>
            <person name="Venkateswaran K."/>
        </authorList>
    </citation>
    <scope>NUCLEOTIDE SEQUENCE</scope>
    <source>
        <strain evidence="14">F6_8S_P_1A</strain>
    </source>
</reference>
<evidence type="ECO:0000256" key="7">
    <source>
        <dbReference type="ARBA" id="ARBA00022692"/>
    </source>
</evidence>
<dbReference type="CDD" id="cd00075">
    <property type="entry name" value="HATPase"/>
    <property type="match status" value="1"/>
</dbReference>
<dbReference type="GO" id="GO:0005524">
    <property type="term" value="F:ATP binding"/>
    <property type="evidence" value="ECO:0007669"/>
    <property type="project" value="UniProtKB-KW"/>
</dbReference>
<accession>A0ABT8J1P8</accession>
<feature type="domain" description="Histidine kinase" evidence="13">
    <location>
        <begin position="443"/>
        <end position="658"/>
    </location>
</feature>
<dbReference type="EMBL" id="JAROCB010000005">
    <property type="protein sequence ID" value="MDN4599014.1"/>
    <property type="molecule type" value="Genomic_DNA"/>
</dbReference>
<dbReference type="InterPro" id="IPR005467">
    <property type="entry name" value="His_kinase_dom"/>
</dbReference>
<keyword evidence="6" id="KW-0808">Transferase</keyword>
<comment type="subcellular location">
    <subcellularLocation>
        <location evidence="2">Cell membrane</location>
        <topology evidence="2">Multi-pass membrane protein</topology>
    </subcellularLocation>
</comment>
<keyword evidence="9 12" id="KW-1133">Transmembrane helix</keyword>
<evidence type="ECO:0000256" key="3">
    <source>
        <dbReference type="ARBA" id="ARBA00012438"/>
    </source>
</evidence>
<keyword evidence="14" id="KW-0547">Nucleotide-binding</keyword>
<evidence type="ECO:0000256" key="5">
    <source>
        <dbReference type="ARBA" id="ARBA00022553"/>
    </source>
</evidence>
<keyword evidence="14" id="KW-0067">ATP-binding</keyword>
<evidence type="ECO:0000256" key="8">
    <source>
        <dbReference type="ARBA" id="ARBA00022777"/>
    </source>
</evidence>
<feature type="transmembrane region" description="Helical" evidence="12">
    <location>
        <begin position="198"/>
        <end position="216"/>
    </location>
</feature>
<evidence type="ECO:0000256" key="9">
    <source>
        <dbReference type="ARBA" id="ARBA00022989"/>
    </source>
</evidence>
<evidence type="ECO:0000256" key="1">
    <source>
        <dbReference type="ARBA" id="ARBA00000085"/>
    </source>
</evidence>